<dbReference type="InterPro" id="IPR036770">
    <property type="entry name" value="Ankyrin_rpt-contain_sf"/>
</dbReference>
<dbReference type="GeneID" id="31361864"/>
<dbReference type="Pfam" id="PF12796">
    <property type="entry name" value="Ank_2"/>
    <property type="match status" value="1"/>
</dbReference>
<accession>D3BD04</accession>
<dbReference type="PANTHER" id="PTHR46586">
    <property type="entry name" value="ANKYRIN REPEAT-CONTAINING PROTEIN"/>
    <property type="match status" value="1"/>
</dbReference>
<evidence type="ECO:0000256" key="1">
    <source>
        <dbReference type="SAM" id="MobiDB-lite"/>
    </source>
</evidence>
<dbReference type="Proteomes" id="UP000001396">
    <property type="component" value="Unassembled WGS sequence"/>
</dbReference>
<evidence type="ECO:0000313" key="2">
    <source>
        <dbReference type="EMBL" id="EFA80796.1"/>
    </source>
</evidence>
<dbReference type="EMBL" id="ADBJ01000028">
    <property type="protein sequence ID" value="EFA80796.1"/>
    <property type="molecule type" value="Genomic_DNA"/>
</dbReference>
<dbReference type="InParanoid" id="D3BD04"/>
<dbReference type="PANTHER" id="PTHR46586:SF1">
    <property type="entry name" value="ANKYRIN REPEAT-CONTAINING PROTEIN"/>
    <property type="match status" value="1"/>
</dbReference>
<dbReference type="SUPFAM" id="SSF48403">
    <property type="entry name" value="Ankyrin repeat"/>
    <property type="match status" value="2"/>
</dbReference>
<feature type="region of interest" description="Disordered" evidence="1">
    <location>
        <begin position="547"/>
        <end position="575"/>
    </location>
</feature>
<sequence length="575" mass="67044">MNKQIFSVVFNNSFVNKLIFKNVYHINRLYNEQGNVRWNELSESPALMIGNGYSDMLKLYCMKKKDTLMSDLDSIKRAFVAATKVGSFELFEYCWIEFEMSRRIKKTYQDKYRVNDILWHAITSNRLTIVQFLLESVDYEWDYNLALIKAPLSRDLSMLQYVVKICGGLKNTPAENRKNVYDFEFDYGRSNNQRMVYNNAAFVGQIDMIEWLINCSSYSYSPSEMMFKAIEGGQVKTIQYLMSNCHDGGDILRADGSYMNIAAQTNNLDMMKLLQQYDFICSNYVYQHTVKYNNIEMAQWIKVNYPLIKFPEYLFKEAWYSIQQDMIEWVLTNTDIKCSAPDVDAIAERGQLDLLQFLHTNRKIVCTTKAMDGAAGNNFLEVVKWLHENSSQGCTSKALDNAAEKGFLHVVKWLHKNRSEGCTSKAINTSIINGHLPVVQFLCENRSSVICGSYALDCTFKNGNYETYEWLLCNRSEFNKQNYEIAQHVMIKLFKNDRFQIVDWILNDRNFSSDKLSQYRQIVEKEYSYAYNTLEIINNHISKQSNITGDSQSKRIMEDDTNDIDESHSQKKQKL</sequence>
<evidence type="ECO:0008006" key="4">
    <source>
        <dbReference type="Google" id="ProtNLM"/>
    </source>
</evidence>
<dbReference type="InterPro" id="IPR002110">
    <property type="entry name" value="Ankyrin_rpt"/>
</dbReference>
<protein>
    <recommendedName>
        <fullName evidence="4">Ankyrin repeat-containing protein</fullName>
    </recommendedName>
</protein>
<reference evidence="2 3" key="1">
    <citation type="journal article" date="2011" name="Genome Res.">
        <title>Phylogeny-wide analysis of social amoeba genomes highlights ancient origins for complex intercellular communication.</title>
        <authorList>
            <person name="Heidel A.J."/>
            <person name="Lawal H.M."/>
            <person name="Felder M."/>
            <person name="Schilde C."/>
            <person name="Helps N.R."/>
            <person name="Tunggal B."/>
            <person name="Rivero F."/>
            <person name="John U."/>
            <person name="Schleicher M."/>
            <person name="Eichinger L."/>
            <person name="Platzer M."/>
            <person name="Noegel A.A."/>
            <person name="Schaap P."/>
            <person name="Gloeckner G."/>
        </authorList>
    </citation>
    <scope>NUCLEOTIDE SEQUENCE [LARGE SCALE GENOMIC DNA]</scope>
    <source>
        <strain evidence="3">ATCC 26659 / Pp 5 / PN500</strain>
    </source>
</reference>
<dbReference type="RefSeq" id="XP_020432915.1">
    <property type="nucleotide sequence ID" value="XM_020577241.1"/>
</dbReference>
<comment type="caution">
    <text evidence="2">The sequence shown here is derived from an EMBL/GenBank/DDBJ whole genome shotgun (WGS) entry which is preliminary data.</text>
</comment>
<name>D3BD04_HETP5</name>
<organism evidence="2 3">
    <name type="scientific">Heterostelium pallidum (strain ATCC 26659 / Pp 5 / PN500)</name>
    <name type="common">Cellular slime mold</name>
    <name type="synonym">Polysphondylium pallidum</name>
    <dbReference type="NCBI Taxonomy" id="670386"/>
    <lineage>
        <taxon>Eukaryota</taxon>
        <taxon>Amoebozoa</taxon>
        <taxon>Evosea</taxon>
        <taxon>Eumycetozoa</taxon>
        <taxon>Dictyostelia</taxon>
        <taxon>Acytosteliales</taxon>
        <taxon>Acytosteliaceae</taxon>
        <taxon>Heterostelium</taxon>
    </lineage>
</organism>
<proteinExistence type="predicted"/>
<gene>
    <name evidence="2" type="ORF">PPL_06382</name>
</gene>
<dbReference type="Gene3D" id="1.25.40.20">
    <property type="entry name" value="Ankyrin repeat-containing domain"/>
    <property type="match status" value="3"/>
</dbReference>
<keyword evidence="3" id="KW-1185">Reference proteome</keyword>
<dbReference type="AlphaFoldDB" id="D3BD04"/>
<evidence type="ECO:0000313" key="3">
    <source>
        <dbReference type="Proteomes" id="UP000001396"/>
    </source>
</evidence>
<dbReference type="InterPro" id="IPR052050">
    <property type="entry name" value="SecEffector_AnkRepeat"/>
</dbReference>